<dbReference type="AlphaFoldDB" id="X0V4R9"/>
<dbReference type="EMBL" id="BARS01021001">
    <property type="protein sequence ID" value="GAG13179.1"/>
    <property type="molecule type" value="Genomic_DNA"/>
</dbReference>
<gene>
    <name evidence="2" type="ORF">S01H1_33798</name>
</gene>
<dbReference type="Gene3D" id="2.60.40.10">
    <property type="entry name" value="Immunoglobulins"/>
    <property type="match status" value="1"/>
</dbReference>
<dbReference type="PROSITE" id="PS50093">
    <property type="entry name" value="PKD"/>
    <property type="match status" value="1"/>
</dbReference>
<dbReference type="InterPro" id="IPR035986">
    <property type="entry name" value="PKD_dom_sf"/>
</dbReference>
<feature type="domain" description="PKD" evidence="1">
    <location>
        <begin position="150"/>
        <end position="239"/>
    </location>
</feature>
<name>X0V4R9_9ZZZZ</name>
<accession>X0V4R9</accession>
<comment type="caution">
    <text evidence="2">The sequence shown here is derived from an EMBL/GenBank/DDBJ whole genome shotgun (WGS) entry which is preliminary data.</text>
</comment>
<feature type="non-terminal residue" evidence="2">
    <location>
        <position position="272"/>
    </location>
</feature>
<evidence type="ECO:0000313" key="2">
    <source>
        <dbReference type="EMBL" id="GAG13179.1"/>
    </source>
</evidence>
<dbReference type="InterPro" id="IPR000601">
    <property type="entry name" value="PKD_dom"/>
</dbReference>
<dbReference type="CDD" id="cd00146">
    <property type="entry name" value="PKD"/>
    <property type="match status" value="1"/>
</dbReference>
<dbReference type="SUPFAM" id="SSF49299">
    <property type="entry name" value="PKD domain"/>
    <property type="match status" value="1"/>
</dbReference>
<sequence>HANEQMSLDVNRNSWEADYHNTKPFFIHDYGCHCGDMDATDDGVLHSMLFHSDTELAFACVYNTGYGWGNQQSTKSSSALQQKLFWAYMFDVTNNSGSSMNWQLGKAMAHSRDTMAPTISWGGSWREIIQCCLLFGDPAQRLKDMTKPPETPERPKGPTEGIVGVEYMFFTSTTDPEGEQVSYLWDWDDNTSSDWLGPFDSGVTVSTFHSWAEAGEYEIRVKAKDTHSAKSDWSDSLTIRIVDLPVLEIGDISGSLFKISAVIKNNGSIDAT</sequence>
<feature type="non-terminal residue" evidence="2">
    <location>
        <position position="1"/>
    </location>
</feature>
<dbReference type="InterPro" id="IPR013783">
    <property type="entry name" value="Ig-like_fold"/>
</dbReference>
<proteinExistence type="predicted"/>
<evidence type="ECO:0000259" key="1">
    <source>
        <dbReference type="PROSITE" id="PS50093"/>
    </source>
</evidence>
<reference evidence="2" key="1">
    <citation type="journal article" date="2014" name="Front. Microbiol.">
        <title>High frequency of phylogenetically diverse reductive dehalogenase-homologous genes in deep subseafloor sedimentary metagenomes.</title>
        <authorList>
            <person name="Kawai M."/>
            <person name="Futagami T."/>
            <person name="Toyoda A."/>
            <person name="Takaki Y."/>
            <person name="Nishi S."/>
            <person name="Hori S."/>
            <person name="Arai W."/>
            <person name="Tsubouchi T."/>
            <person name="Morono Y."/>
            <person name="Uchiyama I."/>
            <person name="Ito T."/>
            <person name="Fujiyama A."/>
            <person name="Inagaki F."/>
            <person name="Takami H."/>
        </authorList>
    </citation>
    <scope>NUCLEOTIDE SEQUENCE</scope>
    <source>
        <strain evidence="2">Expedition CK06-06</strain>
    </source>
</reference>
<protein>
    <recommendedName>
        <fullName evidence="1">PKD domain-containing protein</fullName>
    </recommendedName>
</protein>
<dbReference type="Gene3D" id="3.40.50.1460">
    <property type="match status" value="1"/>
</dbReference>
<dbReference type="Pfam" id="PF00801">
    <property type="entry name" value="PKD"/>
    <property type="match status" value="1"/>
</dbReference>
<organism evidence="2">
    <name type="scientific">marine sediment metagenome</name>
    <dbReference type="NCBI Taxonomy" id="412755"/>
    <lineage>
        <taxon>unclassified sequences</taxon>
        <taxon>metagenomes</taxon>
        <taxon>ecological metagenomes</taxon>
    </lineage>
</organism>